<evidence type="ECO:0000259" key="1">
    <source>
        <dbReference type="Pfam" id="PF02538"/>
    </source>
</evidence>
<evidence type="ECO:0000313" key="2">
    <source>
        <dbReference type="EMBL" id="KIJ40247.1"/>
    </source>
</evidence>
<protein>
    <recommendedName>
        <fullName evidence="1">Hydantoinase B/oxoprolinase domain-containing protein</fullName>
    </recommendedName>
</protein>
<dbReference type="PANTHER" id="PTHR11365">
    <property type="entry name" value="5-OXOPROLINASE RELATED"/>
    <property type="match status" value="1"/>
</dbReference>
<dbReference type="GO" id="GO:0017168">
    <property type="term" value="F:5-oxoprolinase (ATP-hydrolyzing) activity"/>
    <property type="evidence" value="ECO:0007669"/>
    <property type="project" value="TreeGrafter"/>
</dbReference>
<feature type="domain" description="Hydantoinase B/oxoprolinase" evidence="1">
    <location>
        <begin position="12"/>
        <end position="181"/>
    </location>
</feature>
<keyword evidence="3" id="KW-1185">Reference proteome</keyword>
<dbReference type="HOGENOM" id="CLU_123461_0_0_1"/>
<accession>A0A0C9VFM9</accession>
<dbReference type="Pfam" id="PF02538">
    <property type="entry name" value="Hydantoinase_B"/>
    <property type="match status" value="1"/>
</dbReference>
<sequence length="199" mass="21851">MSAGKDDNTKPDSILLTLFANRFMSVAEAMGRSLQQTSISTNIKERLDYSCEIFAPDGDLVANALFIPIHLGSMSFAVKYQMELHGDTLKDGDVLMTNSPRASGSHLPDITLITPVFSRPVFPDEKPKIIFFTASRGHHADTGGILPGSMPPTSVNIFEGAEVVSFKIVSEGKFDRDGLWRFNGGETWSVSRMQRVPQL</sequence>
<dbReference type="GO" id="GO:0005829">
    <property type="term" value="C:cytosol"/>
    <property type="evidence" value="ECO:0007669"/>
    <property type="project" value="TreeGrafter"/>
</dbReference>
<dbReference type="InterPro" id="IPR045079">
    <property type="entry name" value="Oxoprolinase-like"/>
</dbReference>
<dbReference type="AlphaFoldDB" id="A0A0C9VFM9"/>
<dbReference type="GO" id="GO:0006749">
    <property type="term" value="P:glutathione metabolic process"/>
    <property type="evidence" value="ECO:0007669"/>
    <property type="project" value="TreeGrafter"/>
</dbReference>
<dbReference type="EMBL" id="KN837145">
    <property type="protein sequence ID" value="KIJ40247.1"/>
    <property type="molecule type" value="Genomic_DNA"/>
</dbReference>
<dbReference type="OrthoDB" id="3643at2759"/>
<dbReference type="Proteomes" id="UP000054279">
    <property type="component" value="Unassembled WGS sequence"/>
</dbReference>
<reference evidence="2 3" key="1">
    <citation type="submission" date="2014-06" db="EMBL/GenBank/DDBJ databases">
        <title>Evolutionary Origins and Diversification of the Mycorrhizal Mutualists.</title>
        <authorList>
            <consortium name="DOE Joint Genome Institute"/>
            <consortium name="Mycorrhizal Genomics Consortium"/>
            <person name="Kohler A."/>
            <person name="Kuo A."/>
            <person name="Nagy L.G."/>
            <person name="Floudas D."/>
            <person name="Copeland A."/>
            <person name="Barry K.W."/>
            <person name="Cichocki N."/>
            <person name="Veneault-Fourrey C."/>
            <person name="LaButti K."/>
            <person name="Lindquist E.A."/>
            <person name="Lipzen A."/>
            <person name="Lundell T."/>
            <person name="Morin E."/>
            <person name="Murat C."/>
            <person name="Riley R."/>
            <person name="Ohm R."/>
            <person name="Sun H."/>
            <person name="Tunlid A."/>
            <person name="Henrissat B."/>
            <person name="Grigoriev I.V."/>
            <person name="Hibbett D.S."/>
            <person name="Martin F."/>
        </authorList>
    </citation>
    <scope>NUCLEOTIDE SEQUENCE [LARGE SCALE GENOMIC DNA]</scope>
    <source>
        <strain evidence="2 3">SS14</strain>
    </source>
</reference>
<gene>
    <name evidence="2" type="ORF">M422DRAFT_256784</name>
</gene>
<proteinExistence type="predicted"/>
<organism evidence="2 3">
    <name type="scientific">Sphaerobolus stellatus (strain SS14)</name>
    <dbReference type="NCBI Taxonomy" id="990650"/>
    <lineage>
        <taxon>Eukaryota</taxon>
        <taxon>Fungi</taxon>
        <taxon>Dikarya</taxon>
        <taxon>Basidiomycota</taxon>
        <taxon>Agaricomycotina</taxon>
        <taxon>Agaricomycetes</taxon>
        <taxon>Phallomycetidae</taxon>
        <taxon>Geastrales</taxon>
        <taxon>Sphaerobolaceae</taxon>
        <taxon>Sphaerobolus</taxon>
    </lineage>
</organism>
<name>A0A0C9VFM9_SPHS4</name>
<dbReference type="PANTHER" id="PTHR11365:SF2">
    <property type="entry name" value="5-OXOPROLINASE"/>
    <property type="match status" value="1"/>
</dbReference>
<evidence type="ECO:0000313" key="3">
    <source>
        <dbReference type="Proteomes" id="UP000054279"/>
    </source>
</evidence>
<dbReference type="InterPro" id="IPR003692">
    <property type="entry name" value="Hydantoinase_B"/>
</dbReference>